<dbReference type="OrthoDB" id="8526125at2"/>
<gene>
    <name evidence="5" type="ORF">DU000_04390</name>
</gene>
<keyword evidence="3" id="KW-0804">Transcription</keyword>
<dbReference type="GO" id="GO:0005829">
    <property type="term" value="C:cytosol"/>
    <property type="evidence" value="ECO:0007669"/>
    <property type="project" value="TreeGrafter"/>
</dbReference>
<dbReference type="InterPro" id="IPR011008">
    <property type="entry name" value="Dimeric_a/b-barrel"/>
</dbReference>
<dbReference type="Pfam" id="PF13412">
    <property type="entry name" value="HTH_24"/>
    <property type="match status" value="1"/>
</dbReference>
<keyword evidence="1" id="KW-0805">Transcription regulation</keyword>
<dbReference type="SMART" id="SM00344">
    <property type="entry name" value="HTH_ASNC"/>
    <property type="match status" value="1"/>
</dbReference>
<evidence type="ECO:0000256" key="3">
    <source>
        <dbReference type="ARBA" id="ARBA00023163"/>
    </source>
</evidence>
<dbReference type="Gene3D" id="3.30.70.920">
    <property type="match status" value="1"/>
</dbReference>
<evidence type="ECO:0000256" key="1">
    <source>
        <dbReference type="ARBA" id="ARBA00023015"/>
    </source>
</evidence>
<dbReference type="PANTHER" id="PTHR30154:SF34">
    <property type="entry name" value="TRANSCRIPTIONAL REGULATOR AZLB"/>
    <property type="match status" value="1"/>
</dbReference>
<dbReference type="AlphaFoldDB" id="A0A368L3F2"/>
<dbReference type="InterPro" id="IPR019888">
    <property type="entry name" value="Tscrpt_reg_AsnC-like"/>
</dbReference>
<evidence type="ECO:0000313" key="6">
    <source>
        <dbReference type="Proteomes" id="UP000252357"/>
    </source>
</evidence>
<dbReference type="Gene3D" id="1.10.10.10">
    <property type="entry name" value="Winged helix-like DNA-binding domain superfamily/Winged helix DNA-binding domain"/>
    <property type="match status" value="1"/>
</dbReference>
<dbReference type="RefSeq" id="WP_114402170.1">
    <property type="nucleotide sequence ID" value="NZ_QPGB01000002.1"/>
</dbReference>
<proteinExistence type="predicted"/>
<comment type="caution">
    <text evidence="5">The sequence shown here is derived from an EMBL/GenBank/DDBJ whole genome shotgun (WGS) entry which is preliminary data.</text>
</comment>
<protein>
    <submittedName>
        <fullName evidence="5">Lrp/AsnC family transcriptional regulator</fullName>
    </submittedName>
</protein>
<dbReference type="Pfam" id="PF01037">
    <property type="entry name" value="AsnC_trans_reg"/>
    <property type="match status" value="1"/>
</dbReference>
<dbReference type="SUPFAM" id="SSF54909">
    <property type="entry name" value="Dimeric alpha+beta barrel"/>
    <property type="match status" value="1"/>
</dbReference>
<dbReference type="InterPro" id="IPR019885">
    <property type="entry name" value="Tscrpt_reg_HTH_AsnC-type_CS"/>
</dbReference>
<dbReference type="InterPro" id="IPR036388">
    <property type="entry name" value="WH-like_DNA-bd_sf"/>
</dbReference>
<keyword evidence="6" id="KW-1185">Reference proteome</keyword>
<dbReference type="GO" id="GO:0043565">
    <property type="term" value="F:sequence-specific DNA binding"/>
    <property type="evidence" value="ECO:0007669"/>
    <property type="project" value="InterPro"/>
</dbReference>
<dbReference type="Proteomes" id="UP000252357">
    <property type="component" value="Unassembled WGS sequence"/>
</dbReference>
<dbReference type="InterPro" id="IPR011991">
    <property type="entry name" value="ArsR-like_HTH"/>
</dbReference>
<dbReference type="InterPro" id="IPR000485">
    <property type="entry name" value="AsnC-type_HTH_dom"/>
</dbReference>
<feature type="domain" description="HTH asnC-type" evidence="4">
    <location>
        <begin position="1"/>
        <end position="65"/>
    </location>
</feature>
<dbReference type="PANTHER" id="PTHR30154">
    <property type="entry name" value="LEUCINE-RESPONSIVE REGULATORY PROTEIN"/>
    <property type="match status" value="1"/>
</dbReference>
<evidence type="ECO:0000259" key="4">
    <source>
        <dbReference type="PROSITE" id="PS50956"/>
    </source>
</evidence>
<organism evidence="5 6">
    <name type="scientific">Parvibium lacunae</name>
    <dbReference type="NCBI Taxonomy" id="1888893"/>
    <lineage>
        <taxon>Bacteria</taxon>
        <taxon>Pseudomonadati</taxon>
        <taxon>Pseudomonadota</taxon>
        <taxon>Betaproteobacteria</taxon>
        <taxon>Burkholderiales</taxon>
        <taxon>Alcaligenaceae</taxon>
        <taxon>Parvibium</taxon>
    </lineage>
</organism>
<keyword evidence="2" id="KW-0238">DNA-binding</keyword>
<evidence type="ECO:0000313" key="5">
    <source>
        <dbReference type="EMBL" id="RCS58084.1"/>
    </source>
</evidence>
<dbReference type="InterPro" id="IPR036390">
    <property type="entry name" value="WH_DNA-bd_sf"/>
</dbReference>
<evidence type="ECO:0000256" key="2">
    <source>
        <dbReference type="ARBA" id="ARBA00023125"/>
    </source>
</evidence>
<accession>A0A368L3F2</accession>
<sequence>MKRDRTDWRILTLLQEQGRITNQQLAQAINLSPSACSERVRQLEQAGLIQGYQAQLDPAQLPAHVQMIAQITLRDQRAAATAAFLQHVLSCPQVVSCDLISGEFDFQLRVVCPDATCYRELTNAWLENLSLNIARIVSYQVLQTQRHFSRWPLKALNVP</sequence>
<dbReference type="PROSITE" id="PS00519">
    <property type="entry name" value="HTH_ASNC_1"/>
    <property type="match status" value="1"/>
</dbReference>
<dbReference type="GO" id="GO:0043200">
    <property type="term" value="P:response to amino acid"/>
    <property type="evidence" value="ECO:0007669"/>
    <property type="project" value="TreeGrafter"/>
</dbReference>
<reference evidence="5 6" key="1">
    <citation type="journal article" date="2018" name="Int. J. Syst. Evol. Microbiol.">
        <title>Parvibium lacunae gen. nov., sp. nov., a new member of the family Alcaligenaceae isolated from a freshwater pond.</title>
        <authorList>
            <person name="Chen W.M."/>
            <person name="Xie P.B."/>
            <person name="Hsu M.Y."/>
            <person name="Sheu S.Y."/>
        </authorList>
    </citation>
    <scope>NUCLEOTIDE SEQUENCE [LARGE SCALE GENOMIC DNA]</scope>
    <source>
        <strain evidence="5 6">KMB9</strain>
    </source>
</reference>
<dbReference type="FunFam" id="1.10.10.10:FF:000186">
    <property type="entry name" value="AsnC family transcriptional regulator"/>
    <property type="match status" value="1"/>
</dbReference>
<dbReference type="SUPFAM" id="SSF46785">
    <property type="entry name" value="Winged helix' DNA-binding domain"/>
    <property type="match status" value="1"/>
</dbReference>
<name>A0A368L3F2_9BURK</name>
<dbReference type="GO" id="GO:0006355">
    <property type="term" value="P:regulation of DNA-templated transcription"/>
    <property type="evidence" value="ECO:0007669"/>
    <property type="project" value="UniProtKB-ARBA"/>
</dbReference>
<dbReference type="EMBL" id="QPGB01000002">
    <property type="protein sequence ID" value="RCS58084.1"/>
    <property type="molecule type" value="Genomic_DNA"/>
</dbReference>
<dbReference type="PROSITE" id="PS50956">
    <property type="entry name" value="HTH_ASNC_2"/>
    <property type="match status" value="1"/>
</dbReference>
<dbReference type="InterPro" id="IPR019887">
    <property type="entry name" value="Tscrpt_reg_AsnC/Lrp_C"/>
</dbReference>
<dbReference type="PRINTS" id="PR00033">
    <property type="entry name" value="HTHASNC"/>
</dbReference>
<dbReference type="CDD" id="cd00090">
    <property type="entry name" value="HTH_ARSR"/>
    <property type="match status" value="1"/>
</dbReference>